<feature type="coiled-coil region" evidence="1">
    <location>
        <begin position="12"/>
        <end position="39"/>
    </location>
</feature>
<reference evidence="2" key="1">
    <citation type="submission" date="2019-01" db="EMBL/GenBank/DDBJ databases">
        <authorList>
            <consortium name="Pathogen Informatics"/>
        </authorList>
    </citation>
    <scope>NUCLEOTIDE SEQUENCE [LARGE SCALE GENOMIC DNA]</scope>
    <source>
        <strain evidence="2">NCTC10113</strain>
    </source>
</reference>
<keyword evidence="2" id="KW-0614">Plasmid</keyword>
<evidence type="ECO:0000313" key="2">
    <source>
        <dbReference type="EMBL" id="VEU56338.1"/>
    </source>
</evidence>
<dbReference type="AlphaFoldDB" id="A0A448ZYM0"/>
<geneLocation type="plasmid" evidence="2">
    <name>2</name>
</geneLocation>
<proteinExistence type="predicted"/>
<keyword evidence="1" id="KW-0175">Coiled coil</keyword>
<protein>
    <submittedName>
        <fullName evidence="2">Uncharacterized protein</fullName>
    </submittedName>
</protein>
<dbReference type="EMBL" id="LR214939">
    <property type="protein sequence ID" value="VEU56338.1"/>
    <property type="molecule type" value="Genomic_DNA"/>
</dbReference>
<evidence type="ECO:0000256" key="1">
    <source>
        <dbReference type="SAM" id="Coils"/>
    </source>
</evidence>
<dbReference type="RefSeq" id="WP_165283163.1">
    <property type="nucleotide sequence ID" value="NZ_BPLW01000002.1"/>
</dbReference>
<gene>
    <name evidence="2" type="ORF">NCTC10113_01242</name>
</gene>
<organism evidence="2">
    <name type="scientific">Metamycoplasma salivarium</name>
    <name type="common">Mycoplasma salivarium</name>
    <dbReference type="NCBI Taxonomy" id="2124"/>
    <lineage>
        <taxon>Bacteria</taxon>
        <taxon>Bacillati</taxon>
        <taxon>Mycoplasmatota</taxon>
        <taxon>Mycoplasmoidales</taxon>
        <taxon>Metamycoplasmataceae</taxon>
        <taxon>Metamycoplasma</taxon>
    </lineage>
</organism>
<accession>A0A448ZYM0</accession>
<name>A0A448ZYM0_METSV</name>
<sequence>MNKKEKDITKTKKITKATLDKSKKENNEIENSINAIIELIKKESKKRKNKTFSQEEI</sequence>